<reference evidence="2" key="1">
    <citation type="submission" date="2018-11" db="EMBL/GenBank/DDBJ databases">
        <authorList>
            <consortium name="Pathogen Informatics"/>
        </authorList>
    </citation>
    <scope>NUCLEOTIDE SEQUENCE</scope>
</reference>
<evidence type="ECO:0000313" key="3">
    <source>
        <dbReference type="Proteomes" id="UP000784294"/>
    </source>
</evidence>
<protein>
    <submittedName>
        <fullName evidence="2">Uncharacterized protein</fullName>
    </submittedName>
</protein>
<evidence type="ECO:0000313" key="2">
    <source>
        <dbReference type="EMBL" id="VEL18569.1"/>
    </source>
</evidence>
<evidence type="ECO:0000256" key="1">
    <source>
        <dbReference type="SAM" id="MobiDB-lite"/>
    </source>
</evidence>
<dbReference type="EMBL" id="CAAALY010037585">
    <property type="protein sequence ID" value="VEL18569.1"/>
    <property type="molecule type" value="Genomic_DNA"/>
</dbReference>
<proteinExistence type="predicted"/>
<feature type="region of interest" description="Disordered" evidence="1">
    <location>
        <begin position="1"/>
        <end position="32"/>
    </location>
</feature>
<sequence>MVTMTTSREFEPSHGPLKQKSRLGAGQHSSSSAFSDLWFVGPRSVSRSYVLEEE</sequence>
<dbReference type="AlphaFoldDB" id="A0A448WRR5"/>
<gene>
    <name evidence="2" type="ORF">PXEA_LOCUS12009</name>
</gene>
<dbReference type="Proteomes" id="UP000784294">
    <property type="component" value="Unassembled WGS sequence"/>
</dbReference>
<organism evidence="2 3">
    <name type="scientific">Protopolystoma xenopodis</name>
    <dbReference type="NCBI Taxonomy" id="117903"/>
    <lineage>
        <taxon>Eukaryota</taxon>
        <taxon>Metazoa</taxon>
        <taxon>Spiralia</taxon>
        <taxon>Lophotrochozoa</taxon>
        <taxon>Platyhelminthes</taxon>
        <taxon>Monogenea</taxon>
        <taxon>Polyopisthocotylea</taxon>
        <taxon>Polystomatidea</taxon>
        <taxon>Polystomatidae</taxon>
        <taxon>Protopolystoma</taxon>
    </lineage>
</organism>
<keyword evidence="3" id="KW-1185">Reference proteome</keyword>
<name>A0A448WRR5_9PLAT</name>
<comment type="caution">
    <text evidence="2">The sequence shown here is derived from an EMBL/GenBank/DDBJ whole genome shotgun (WGS) entry which is preliminary data.</text>
</comment>
<accession>A0A448WRR5</accession>